<feature type="transmembrane region" description="Helical" evidence="6">
    <location>
        <begin position="329"/>
        <end position="351"/>
    </location>
</feature>
<evidence type="ECO:0000256" key="1">
    <source>
        <dbReference type="ARBA" id="ARBA00004141"/>
    </source>
</evidence>
<dbReference type="InterPro" id="IPR011701">
    <property type="entry name" value="MFS"/>
</dbReference>
<dbReference type="Gene3D" id="1.20.1250.20">
    <property type="entry name" value="MFS general substrate transporter like domains"/>
    <property type="match status" value="1"/>
</dbReference>
<feature type="transmembrane region" description="Helical" evidence="6">
    <location>
        <begin position="105"/>
        <end position="127"/>
    </location>
</feature>
<evidence type="ECO:0000256" key="2">
    <source>
        <dbReference type="ARBA" id="ARBA00022448"/>
    </source>
</evidence>
<dbReference type="RefSeq" id="WP_105699819.1">
    <property type="nucleotide sequence ID" value="NZ_CP159260.1"/>
</dbReference>
<dbReference type="SUPFAM" id="SSF103473">
    <property type="entry name" value="MFS general substrate transporter"/>
    <property type="match status" value="1"/>
</dbReference>
<name>A0A2S9E7B6_9PSED</name>
<gene>
    <name evidence="8" type="ORF">CQZ99_27220</name>
</gene>
<dbReference type="Proteomes" id="UP000238045">
    <property type="component" value="Unassembled WGS sequence"/>
</dbReference>
<dbReference type="GO" id="GO:0016020">
    <property type="term" value="C:membrane"/>
    <property type="evidence" value="ECO:0007669"/>
    <property type="project" value="UniProtKB-SubCell"/>
</dbReference>
<keyword evidence="4 6" id="KW-1133">Transmembrane helix</keyword>
<feature type="transmembrane region" description="Helical" evidence="6">
    <location>
        <begin position="222"/>
        <end position="248"/>
    </location>
</feature>
<dbReference type="InterPro" id="IPR020846">
    <property type="entry name" value="MFS_dom"/>
</dbReference>
<comment type="subcellular location">
    <subcellularLocation>
        <location evidence="1">Membrane</location>
        <topology evidence="1">Multi-pass membrane protein</topology>
    </subcellularLocation>
</comment>
<dbReference type="Pfam" id="PF07690">
    <property type="entry name" value="MFS_1"/>
    <property type="match status" value="1"/>
</dbReference>
<evidence type="ECO:0000256" key="6">
    <source>
        <dbReference type="SAM" id="Phobius"/>
    </source>
</evidence>
<protein>
    <submittedName>
        <fullName evidence="8">MFS transporter</fullName>
    </submittedName>
</protein>
<evidence type="ECO:0000256" key="4">
    <source>
        <dbReference type="ARBA" id="ARBA00022989"/>
    </source>
</evidence>
<accession>A0A2S9E7B6</accession>
<feature type="transmembrane region" description="Helical" evidence="6">
    <location>
        <begin position="80"/>
        <end position="99"/>
    </location>
</feature>
<dbReference type="InterPro" id="IPR044770">
    <property type="entry name" value="MFS_spinster-like"/>
</dbReference>
<keyword evidence="5 6" id="KW-0472">Membrane</keyword>
<dbReference type="PANTHER" id="PTHR23505">
    <property type="entry name" value="SPINSTER"/>
    <property type="match status" value="1"/>
</dbReference>
<evidence type="ECO:0000313" key="8">
    <source>
        <dbReference type="EMBL" id="PRC10721.1"/>
    </source>
</evidence>
<feature type="transmembrane region" description="Helical" evidence="6">
    <location>
        <begin position="363"/>
        <end position="386"/>
    </location>
</feature>
<feature type="domain" description="Major facilitator superfamily (MFS) profile" evidence="7">
    <location>
        <begin position="13"/>
        <end position="426"/>
    </location>
</feature>
<reference evidence="8 9" key="1">
    <citation type="submission" date="2017-09" db="EMBL/GenBank/DDBJ databases">
        <title>Genomic, metabolic, and phenotypic characteristics of bacterial isolates from the natural microbiome of the model nematode Caenorhabditis elegans.</title>
        <authorList>
            <person name="Zimmermann J."/>
            <person name="Obeng N."/>
            <person name="Yang W."/>
            <person name="Obeng O."/>
            <person name="Kissoyan K."/>
            <person name="Pees B."/>
            <person name="Dirksen P."/>
            <person name="Hoppner M."/>
            <person name="Franke A."/>
            <person name="Rosenstiel P."/>
            <person name="Leippe M."/>
            <person name="Dierking K."/>
            <person name="Kaleta C."/>
            <person name="Schulenburg H."/>
        </authorList>
    </citation>
    <scope>NUCLEOTIDE SEQUENCE [LARGE SCALE GENOMIC DNA]</scope>
    <source>
        <strain evidence="8 9">MYb117</strain>
    </source>
</reference>
<dbReference type="PROSITE" id="PS50850">
    <property type="entry name" value="MFS"/>
    <property type="match status" value="1"/>
</dbReference>
<evidence type="ECO:0000259" key="7">
    <source>
        <dbReference type="PROSITE" id="PS50850"/>
    </source>
</evidence>
<dbReference type="PANTHER" id="PTHR23505:SF79">
    <property type="entry name" value="PROTEIN SPINSTER"/>
    <property type="match status" value="1"/>
</dbReference>
<feature type="transmembrane region" description="Helical" evidence="6">
    <location>
        <begin position="166"/>
        <end position="184"/>
    </location>
</feature>
<keyword evidence="9" id="KW-1185">Reference proteome</keyword>
<sequence length="438" mass="46962">MTTQIQGFRRHYTLFLLFLVSAVSLIDRQIMGIVIEPIKAEFHVSDTQIGLLTGLGFSLVYCLFAIPLGRFADRSSRRNLIGLCCAFWSTMTLLCGWVTGYWTLALARLGVAVGESGSGAASMSMIADLYPPQQRAKAISVYMLGAPMGALVGLSIGSWITYYYGWRAAFIWMAVPGLICAVLLRLSTKEPLRGAWEPVANAPAEHESLWHVLREAWACRPYLRIAIAGALLAFSSYAFSIWSTAFLVRSHGLTLKDAGAIMGLVAGPGAIIGSLSSGWLTAHLAQHDARWQLGIPIIGALLAFPLASAFALYPAGAPWLLGSLQVPKAAAFMFGMSVFGMWWMAPCYTAIAHLITPRRRATLIAVFNFGIMALGAGLGPLAVGILSDHLNALVGADALRWALVICAGGYLLASGVLLSVLTPYVRMARPVERVAAAA</sequence>
<feature type="transmembrane region" description="Helical" evidence="6">
    <location>
        <begin position="139"/>
        <end position="160"/>
    </location>
</feature>
<evidence type="ECO:0000256" key="5">
    <source>
        <dbReference type="ARBA" id="ARBA00023136"/>
    </source>
</evidence>
<dbReference type="GO" id="GO:0022857">
    <property type="term" value="F:transmembrane transporter activity"/>
    <property type="evidence" value="ECO:0007669"/>
    <property type="project" value="InterPro"/>
</dbReference>
<feature type="transmembrane region" description="Helical" evidence="6">
    <location>
        <begin position="12"/>
        <end position="35"/>
    </location>
</feature>
<feature type="transmembrane region" description="Helical" evidence="6">
    <location>
        <begin position="293"/>
        <end position="317"/>
    </location>
</feature>
<dbReference type="EMBL" id="PCQL01000052">
    <property type="protein sequence ID" value="PRC10721.1"/>
    <property type="molecule type" value="Genomic_DNA"/>
</dbReference>
<feature type="transmembrane region" description="Helical" evidence="6">
    <location>
        <begin position="47"/>
        <end position="68"/>
    </location>
</feature>
<feature type="transmembrane region" description="Helical" evidence="6">
    <location>
        <begin position="398"/>
        <end position="421"/>
    </location>
</feature>
<dbReference type="InterPro" id="IPR036259">
    <property type="entry name" value="MFS_trans_sf"/>
</dbReference>
<comment type="caution">
    <text evidence="8">The sequence shown here is derived from an EMBL/GenBank/DDBJ whole genome shotgun (WGS) entry which is preliminary data.</text>
</comment>
<dbReference type="AlphaFoldDB" id="A0A2S9E7B6"/>
<organism evidence="8 9">
    <name type="scientific">Pseudomonas poae</name>
    <dbReference type="NCBI Taxonomy" id="200451"/>
    <lineage>
        <taxon>Bacteria</taxon>
        <taxon>Pseudomonadati</taxon>
        <taxon>Pseudomonadota</taxon>
        <taxon>Gammaproteobacteria</taxon>
        <taxon>Pseudomonadales</taxon>
        <taxon>Pseudomonadaceae</taxon>
        <taxon>Pseudomonas</taxon>
    </lineage>
</organism>
<keyword evidence="2" id="KW-0813">Transport</keyword>
<keyword evidence="3 6" id="KW-0812">Transmembrane</keyword>
<feature type="transmembrane region" description="Helical" evidence="6">
    <location>
        <begin position="260"/>
        <end position="281"/>
    </location>
</feature>
<proteinExistence type="predicted"/>
<evidence type="ECO:0000313" key="9">
    <source>
        <dbReference type="Proteomes" id="UP000238045"/>
    </source>
</evidence>
<dbReference type="CDD" id="cd17328">
    <property type="entry name" value="MFS_spinster_like"/>
    <property type="match status" value="1"/>
</dbReference>
<evidence type="ECO:0000256" key="3">
    <source>
        <dbReference type="ARBA" id="ARBA00022692"/>
    </source>
</evidence>